<accession>A0ABT4UGC4</accession>
<evidence type="ECO:0000313" key="3">
    <source>
        <dbReference type="Proteomes" id="UP001210231"/>
    </source>
</evidence>
<dbReference type="Gene3D" id="3.30.110.170">
    <property type="entry name" value="Protein of unknown function (DUF541), domain 1"/>
    <property type="match status" value="1"/>
</dbReference>
<dbReference type="EMBL" id="JAQGEF010000003">
    <property type="protein sequence ID" value="MDA3613877.1"/>
    <property type="molecule type" value="Genomic_DNA"/>
</dbReference>
<evidence type="ECO:0000313" key="2">
    <source>
        <dbReference type="EMBL" id="MDA3613877.1"/>
    </source>
</evidence>
<sequence length="247" mass="27907">MYNNKTLLSIAFLFSSLTLFSQRTIPEFSYEVRQPYIDVTGTATKEIAPDEIYVLISLIEKTNEKGSSIQSQEERIRAILNGLKLDISNIKLSDTRSEMMMVDNKEAGIKTTKDYVLKLSTANEVSEVFGRLSNANIKVFKILRITHSKIDEYRKEVKIAALKAAKEKAEFLLNAVGEKPGRALEINEVSDYNYPWIRNSSNMQAFTPNAYANSSVSISEEGNFTSGSNFREIVLRSTFQVRYAIAQ</sequence>
<dbReference type="Proteomes" id="UP001210231">
    <property type="component" value="Unassembled WGS sequence"/>
</dbReference>
<name>A0ABT4UGC4_9BACT</name>
<proteinExistence type="predicted"/>
<feature type="chain" id="PRO_5047255494" evidence="1">
    <location>
        <begin position="22"/>
        <end position="247"/>
    </location>
</feature>
<keyword evidence="3" id="KW-1185">Reference proteome</keyword>
<comment type="caution">
    <text evidence="2">The sequence shown here is derived from an EMBL/GenBank/DDBJ whole genome shotgun (WGS) entry which is preliminary data.</text>
</comment>
<dbReference type="InterPro" id="IPR052022">
    <property type="entry name" value="26kDa_periplasmic_antigen"/>
</dbReference>
<dbReference type="Gene3D" id="3.30.70.2970">
    <property type="entry name" value="Protein of unknown function (DUF541), domain 2"/>
    <property type="match status" value="1"/>
</dbReference>
<dbReference type="PANTHER" id="PTHR34387">
    <property type="entry name" value="SLR1258 PROTEIN"/>
    <property type="match status" value="1"/>
</dbReference>
<keyword evidence="1" id="KW-0732">Signal</keyword>
<protein>
    <submittedName>
        <fullName evidence="2">SIMPL domain-containing protein</fullName>
    </submittedName>
</protein>
<gene>
    <name evidence="2" type="ORF">O3P16_03595</name>
</gene>
<dbReference type="PANTHER" id="PTHR34387:SF1">
    <property type="entry name" value="PERIPLASMIC IMMUNOGENIC PROTEIN"/>
    <property type="match status" value="1"/>
</dbReference>
<organism evidence="2 3">
    <name type="scientific">Polluticaenibacter yanchengensis</name>
    <dbReference type="NCBI Taxonomy" id="3014562"/>
    <lineage>
        <taxon>Bacteria</taxon>
        <taxon>Pseudomonadati</taxon>
        <taxon>Bacteroidota</taxon>
        <taxon>Chitinophagia</taxon>
        <taxon>Chitinophagales</taxon>
        <taxon>Chitinophagaceae</taxon>
        <taxon>Polluticaenibacter</taxon>
    </lineage>
</organism>
<dbReference type="RefSeq" id="WP_407030207.1">
    <property type="nucleotide sequence ID" value="NZ_JAQGEF010000003.1"/>
</dbReference>
<feature type="signal peptide" evidence="1">
    <location>
        <begin position="1"/>
        <end position="21"/>
    </location>
</feature>
<dbReference type="Pfam" id="PF04402">
    <property type="entry name" value="SIMPL"/>
    <property type="match status" value="1"/>
</dbReference>
<dbReference type="InterPro" id="IPR007497">
    <property type="entry name" value="SIMPL/DUF541"/>
</dbReference>
<evidence type="ECO:0000256" key="1">
    <source>
        <dbReference type="SAM" id="SignalP"/>
    </source>
</evidence>
<reference evidence="2 3" key="1">
    <citation type="submission" date="2022-12" db="EMBL/GenBank/DDBJ databases">
        <title>Chitinophagaceae gen. sp. nov., a new member of the family Chitinophagaceae, isolated from soil in a chemical factory.</title>
        <authorList>
            <person name="Ke Z."/>
        </authorList>
    </citation>
    <scope>NUCLEOTIDE SEQUENCE [LARGE SCALE GENOMIC DNA]</scope>
    <source>
        <strain evidence="2 3">LY-5</strain>
    </source>
</reference>